<dbReference type="Gene3D" id="3.30.559.10">
    <property type="entry name" value="Chloramphenicol acetyltransferase-like domain"/>
    <property type="match status" value="1"/>
</dbReference>
<dbReference type="OrthoDB" id="2150604at2759"/>
<dbReference type="Gene3D" id="3.30.559.30">
    <property type="entry name" value="Nonribosomal peptide synthetase, condensation domain"/>
    <property type="match status" value="1"/>
</dbReference>
<dbReference type="PANTHER" id="PTHR28037">
    <property type="entry name" value="ALCOHOL O-ACETYLTRANSFERASE 1-RELATED"/>
    <property type="match status" value="1"/>
</dbReference>
<evidence type="ECO:0008006" key="3">
    <source>
        <dbReference type="Google" id="ProtNLM"/>
    </source>
</evidence>
<name>A0A1L7WS29_9HELO</name>
<reference evidence="1 2" key="1">
    <citation type="submission" date="2016-03" db="EMBL/GenBank/DDBJ databases">
        <authorList>
            <person name="Ploux O."/>
        </authorList>
    </citation>
    <scope>NUCLEOTIDE SEQUENCE [LARGE SCALE GENOMIC DNA]</scope>
    <source>
        <strain evidence="1 2">UAMH 11012</strain>
    </source>
</reference>
<sequence>MSDISISQSFDIVRSVGNLERLSTARHNLGYYRCVANTVKYRTNATNIQLLFSIIETAVAKVVLRHPALCCGIINEDKDDPAFIQLESIDLSSCIKYYKPDPELTEEDGIVRVLEYQHRQLWPNLDSQPGWKVIIIPTKRLPGEKSPAFDAVFAFHHALADGLSGLVFHRSMLEALNESSLCSELSNHILKVPRPIELAPAVEQAVNFQISWIFFFKAIWNEFRPRWLFPDSAPPFTGAICLLDPIERYESRVKVIAIPSNLVESILAACREQKATVTGFLHGLILTSLATHVPEAASFSSVTPYSLRHLTGLSLNEGMGTQLSALSLKHSPEVLSRIRSAHTPRELMGEIWDIARSFRKDMAAELAGLPNDNLIGMLPYVSSIHQMFQGRLGKPRSDTYEVSNIGTINNAVPGAKWRIDRTIFSQSGMGTGPSMSFNVASVAGGPLTISVTWLDGDSDSKLVELITKDLSYALRCIGEGKEITIGL</sequence>
<dbReference type="PANTHER" id="PTHR28037:SF1">
    <property type="entry name" value="ALCOHOL O-ACETYLTRANSFERASE 1-RELATED"/>
    <property type="match status" value="1"/>
</dbReference>
<dbReference type="SUPFAM" id="SSF52777">
    <property type="entry name" value="CoA-dependent acyltransferases"/>
    <property type="match status" value="1"/>
</dbReference>
<dbReference type="STRING" id="576137.A0A1L7WS29"/>
<evidence type="ECO:0000313" key="2">
    <source>
        <dbReference type="Proteomes" id="UP000184330"/>
    </source>
</evidence>
<dbReference type="InterPro" id="IPR052058">
    <property type="entry name" value="Alcohol_O-acetyltransferase"/>
</dbReference>
<dbReference type="InterPro" id="IPR023213">
    <property type="entry name" value="CAT-like_dom_sf"/>
</dbReference>
<evidence type="ECO:0000313" key="1">
    <source>
        <dbReference type="EMBL" id="CZR55569.1"/>
    </source>
</evidence>
<proteinExistence type="predicted"/>
<dbReference type="Pfam" id="PF07247">
    <property type="entry name" value="AATase"/>
    <property type="match status" value="1"/>
</dbReference>
<keyword evidence="2" id="KW-1185">Reference proteome</keyword>
<dbReference type="EMBL" id="FJOG01000006">
    <property type="protein sequence ID" value="CZR55569.1"/>
    <property type="molecule type" value="Genomic_DNA"/>
</dbReference>
<gene>
    <name evidence="1" type="ORF">PAC_05457</name>
</gene>
<dbReference type="GO" id="GO:0008080">
    <property type="term" value="F:N-acetyltransferase activity"/>
    <property type="evidence" value="ECO:0007669"/>
    <property type="project" value="TreeGrafter"/>
</dbReference>
<dbReference type="Proteomes" id="UP000184330">
    <property type="component" value="Unassembled WGS sequence"/>
</dbReference>
<dbReference type="AlphaFoldDB" id="A0A1L7WS29"/>
<protein>
    <recommendedName>
        <fullName evidence="3">Alcohol acetyltransferase FCK4</fullName>
    </recommendedName>
</protein>
<organism evidence="1 2">
    <name type="scientific">Phialocephala subalpina</name>
    <dbReference type="NCBI Taxonomy" id="576137"/>
    <lineage>
        <taxon>Eukaryota</taxon>
        <taxon>Fungi</taxon>
        <taxon>Dikarya</taxon>
        <taxon>Ascomycota</taxon>
        <taxon>Pezizomycotina</taxon>
        <taxon>Leotiomycetes</taxon>
        <taxon>Helotiales</taxon>
        <taxon>Mollisiaceae</taxon>
        <taxon>Phialocephala</taxon>
        <taxon>Phialocephala fortinii species complex</taxon>
    </lineage>
</organism>
<dbReference type="InterPro" id="IPR010828">
    <property type="entry name" value="Atf2/Sli1-like"/>
</dbReference>
<accession>A0A1L7WS29</accession>